<dbReference type="OrthoDB" id="296386at2759"/>
<dbReference type="InterPro" id="IPR007632">
    <property type="entry name" value="Anoctamin"/>
</dbReference>
<evidence type="ECO:0000256" key="2">
    <source>
        <dbReference type="ARBA" id="ARBA00022692"/>
    </source>
</evidence>
<feature type="transmembrane region" description="Helical" evidence="5">
    <location>
        <begin position="595"/>
        <end position="618"/>
    </location>
</feature>
<keyword evidence="8" id="KW-1185">Reference proteome</keyword>
<dbReference type="GO" id="GO:0005254">
    <property type="term" value="F:chloride channel activity"/>
    <property type="evidence" value="ECO:0007669"/>
    <property type="project" value="TreeGrafter"/>
</dbReference>
<keyword evidence="3 5" id="KW-1133">Transmembrane helix</keyword>
<feature type="transmembrane region" description="Helical" evidence="5">
    <location>
        <begin position="436"/>
        <end position="454"/>
    </location>
</feature>
<gene>
    <name evidence="7" type="ORF">BN9_054910</name>
</gene>
<dbReference type="Proteomes" id="UP000053237">
    <property type="component" value="Unassembled WGS sequence"/>
</dbReference>
<name>A0A024FST6_9STRA</name>
<keyword evidence="4 5" id="KW-0472">Membrane</keyword>
<evidence type="ECO:0000313" key="8">
    <source>
        <dbReference type="Proteomes" id="UP000053237"/>
    </source>
</evidence>
<feature type="transmembrane region" description="Helical" evidence="5">
    <location>
        <begin position="503"/>
        <end position="527"/>
    </location>
</feature>
<accession>A0A024FST6</accession>
<evidence type="ECO:0000313" key="7">
    <source>
        <dbReference type="EMBL" id="CCI10063.1"/>
    </source>
</evidence>
<comment type="caution">
    <text evidence="7">The sequence shown here is derived from an EMBL/GenBank/DDBJ whole genome shotgun (WGS) entry which is preliminary data.</text>
</comment>
<comment type="subcellular location">
    <subcellularLocation>
        <location evidence="1">Membrane</location>
        <topology evidence="1">Multi-pass membrane protein</topology>
    </subcellularLocation>
</comment>
<evidence type="ECO:0000256" key="5">
    <source>
        <dbReference type="SAM" id="Phobius"/>
    </source>
</evidence>
<proteinExistence type="predicted"/>
<organism evidence="7 8">
    <name type="scientific">Albugo candida</name>
    <dbReference type="NCBI Taxonomy" id="65357"/>
    <lineage>
        <taxon>Eukaryota</taxon>
        <taxon>Sar</taxon>
        <taxon>Stramenopiles</taxon>
        <taxon>Oomycota</taxon>
        <taxon>Peronosporomycetes</taxon>
        <taxon>Albuginales</taxon>
        <taxon>Albuginaceae</taxon>
        <taxon>Albugo</taxon>
    </lineage>
</organism>
<sequence length="834" mass="95939">MIVHKPRGNVNLDAKMIFGEDKSVSIDLQCPPVFSSGTEEGEELYTKSSLLVDEDEKYDIAILLKPSKYQQGPEIGGVEISNADFACYDAYEHCTKKSTNSEAAHPLNLRYDSGFTQKNIIPTKPHQMVAHRICEIGLEVQCLLSIDRKQWLLKVRAPQPLLEFGAEKLRVRKLQRGGCGWVQFASDIRETLKDYDKKSKVVYFSDAEKQRIVYALLTWDPSQHGAGFNAFCMLKTKYFDAIFPLHNFNQLRRLQSRWITYWRYRVTQADTRATLLSPDRSPIETPYGSKSVQHLKSSFDRVKQTVSDVLQQPIEQVAHYFGGKIAFYFAWTEMYTRWLVLPSLFGIALFIVQTKTNSPDHPLAPLYAVFLVIWSSTFLLAWKRKAAVLAHSWGSLGVEEEEVTRPEFHVNSDSMKGPKKYYVTCLHAIKLSVSSFMIISSVILLALLTCAGFAERDRLEMNYLEIKASADSIVASFVKLWRTGTFSWSVLPQLLKLHLGSGFWFYFLLTPILYGLLIPFLDICYTACARWMTNWENHATESRYQNHLIVKVFAFRFVHVFASLYYYTFASTAENPQHVAPTQQSSRFLRLSMQLATLMILGQSCKTLLSFLELWLALRKKKHVQQDSFLLHMDSLLTDQQNPLEQTHRASNRWGRSTLIACSRIAQASDPAWEQAQRAPYDTFQDFTEMILQFGYVTFFSIAFPLAPFFALCNNLLKLRLDAYKLCHVKQRPRSHNASDIGIWGSVLQLMSVIAIGTNSLHLFYTTTQLELWFPVLQSNETLRICMVFLVEHILLAFKMSAIMMIPKHTRSTKENIQRERHNQCRLSIFEVRA</sequence>
<dbReference type="Pfam" id="PF04547">
    <property type="entry name" value="Anoctamin"/>
    <property type="match status" value="1"/>
</dbReference>
<evidence type="ECO:0000256" key="3">
    <source>
        <dbReference type="ARBA" id="ARBA00022989"/>
    </source>
</evidence>
<dbReference type="PANTHER" id="PTHR12308:SF73">
    <property type="entry name" value="ANOCTAMIN"/>
    <property type="match status" value="1"/>
</dbReference>
<dbReference type="PANTHER" id="PTHR12308">
    <property type="entry name" value="ANOCTAMIN"/>
    <property type="match status" value="1"/>
</dbReference>
<evidence type="ECO:0000259" key="6">
    <source>
        <dbReference type="Pfam" id="PF04547"/>
    </source>
</evidence>
<evidence type="ECO:0000256" key="4">
    <source>
        <dbReference type="ARBA" id="ARBA00023136"/>
    </source>
</evidence>
<dbReference type="InParanoid" id="A0A024FST6"/>
<feature type="domain" description="Anoctamin transmembrane" evidence="6">
    <location>
        <begin position="318"/>
        <end position="820"/>
    </location>
</feature>
<dbReference type="EMBL" id="CAIX01000076">
    <property type="protein sequence ID" value="CCI10063.1"/>
    <property type="molecule type" value="Genomic_DNA"/>
</dbReference>
<feature type="transmembrane region" description="Helical" evidence="5">
    <location>
        <begin position="741"/>
        <end position="765"/>
    </location>
</feature>
<evidence type="ECO:0000256" key="1">
    <source>
        <dbReference type="ARBA" id="ARBA00004141"/>
    </source>
</evidence>
<keyword evidence="2 5" id="KW-0812">Transmembrane</keyword>
<protein>
    <recommendedName>
        <fullName evidence="6">Anoctamin transmembrane domain-containing protein</fullName>
    </recommendedName>
</protein>
<dbReference type="AlphaFoldDB" id="A0A024FST6"/>
<dbReference type="GO" id="GO:0016020">
    <property type="term" value="C:membrane"/>
    <property type="evidence" value="ECO:0007669"/>
    <property type="project" value="UniProtKB-SubCell"/>
</dbReference>
<feature type="transmembrane region" description="Helical" evidence="5">
    <location>
        <begin position="785"/>
        <end position="806"/>
    </location>
</feature>
<reference evidence="7 8" key="1">
    <citation type="submission" date="2012-05" db="EMBL/GenBank/DDBJ databases">
        <title>Recombination and specialization in a pathogen metapopulation.</title>
        <authorList>
            <person name="Gardiner A."/>
            <person name="Kemen E."/>
            <person name="Schultz-Larsen T."/>
            <person name="MacLean D."/>
            <person name="Van Oosterhout C."/>
            <person name="Jones J.D.G."/>
        </authorList>
    </citation>
    <scope>NUCLEOTIDE SEQUENCE [LARGE SCALE GENOMIC DNA]</scope>
    <source>
        <strain evidence="7 8">Ac Nc2</strain>
    </source>
</reference>
<dbReference type="InterPro" id="IPR049452">
    <property type="entry name" value="Anoctamin_TM"/>
</dbReference>
<feature type="transmembrane region" description="Helical" evidence="5">
    <location>
        <begin position="364"/>
        <end position="382"/>
    </location>
</feature>
<feature type="transmembrane region" description="Helical" evidence="5">
    <location>
        <begin position="334"/>
        <end position="352"/>
    </location>
</feature>
<feature type="transmembrane region" description="Helical" evidence="5">
    <location>
        <begin position="548"/>
        <end position="567"/>
    </location>
</feature>